<evidence type="ECO:0000313" key="2">
    <source>
        <dbReference type="EMBL" id="KAL0301650.1"/>
    </source>
</evidence>
<gene>
    <name evidence="2" type="ORF">Sradi_6441800</name>
</gene>
<dbReference type="InterPro" id="IPR005135">
    <property type="entry name" value="Endo/exonuclease/phosphatase"/>
</dbReference>
<evidence type="ECO:0000259" key="1">
    <source>
        <dbReference type="Pfam" id="PF03372"/>
    </source>
</evidence>
<dbReference type="AlphaFoldDB" id="A0AAW2K4T2"/>
<dbReference type="InterPro" id="IPR036691">
    <property type="entry name" value="Endo/exonu/phosph_ase_sf"/>
</dbReference>
<comment type="caution">
    <text evidence="2">The sequence shown here is derived from an EMBL/GenBank/DDBJ whole genome shotgun (WGS) entry which is preliminary data.</text>
</comment>
<name>A0AAW2K4T2_SESRA</name>
<proteinExistence type="predicted"/>
<dbReference type="SUPFAM" id="SSF56219">
    <property type="entry name" value="DNase I-like"/>
    <property type="match status" value="1"/>
</dbReference>
<dbReference type="PANTHER" id="PTHR33710:SF71">
    <property type="entry name" value="ENDONUCLEASE_EXONUCLEASE_PHOSPHATASE DOMAIN-CONTAINING PROTEIN"/>
    <property type="match status" value="1"/>
</dbReference>
<dbReference type="Pfam" id="PF03372">
    <property type="entry name" value="Exo_endo_phos"/>
    <property type="match status" value="1"/>
</dbReference>
<dbReference type="EMBL" id="JACGWJ010000030">
    <property type="protein sequence ID" value="KAL0301650.1"/>
    <property type="molecule type" value="Genomic_DNA"/>
</dbReference>
<dbReference type="PANTHER" id="PTHR33710">
    <property type="entry name" value="BNAC02G09200D PROTEIN"/>
    <property type="match status" value="1"/>
</dbReference>
<protein>
    <recommendedName>
        <fullName evidence="1">Endonuclease/exonuclease/phosphatase domain-containing protein</fullName>
    </recommendedName>
</protein>
<sequence>MNLLVWNCQGLGGPWTIQHLGSLIRDNNPSLVVLAETKCSTSRIEYLKRKFDMYGLCVPSRGKSGGLASLWPKQVNVLLQSFSHHHIDVSVQLLDSPFWWRFTGLYGEPDTGQREITWKLLSRLHDQSRRAWFCAGDFNEILDQSEKLGGPPRPMWQIRKFREALEQCELVDLGFAGTPFTWLNRHSEPNTVYERLDRACANLGWSQLFPDTSIEHVPVNCSDHVDLVICLMDKPQYAERSIRPWRFEAAWLQSEQCEGVVEEGWGSCLGSGEFLELQNRLNAVRLVLKNGG</sequence>
<reference evidence="2" key="2">
    <citation type="journal article" date="2024" name="Plant">
        <title>Genomic evolution and insights into agronomic trait innovations of Sesamum species.</title>
        <authorList>
            <person name="Miao H."/>
            <person name="Wang L."/>
            <person name="Qu L."/>
            <person name="Liu H."/>
            <person name="Sun Y."/>
            <person name="Le M."/>
            <person name="Wang Q."/>
            <person name="Wei S."/>
            <person name="Zheng Y."/>
            <person name="Lin W."/>
            <person name="Duan Y."/>
            <person name="Cao H."/>
            <person name="Xiong S."/>
            <person name="Wang X."/>
            <person name="Wei L."/>
            <person name="Li C."/>
            <person name="Ma Q."/>
            <person name="Ju M."/>
            <person name="Zhao R."/>
            <person name="Li G."/>
            <person name="Mu C."/>
            <person name="Tian Q."/>
            <person name="Mei H."/>
            <person name="Zhang T."/>
            <person name="Gao T."/>
            <person name="Zhang H."/>
        </authorList>
    </citation>
    <scope>NUCLEOTIDE SEQUENCE</scope>
    <source>
        <strain evidence="2">G02</strain>
    </source>
</reference>
<feature type="domain" description="Endonuclease/exonuclease/phosphatase" evidence="1">
    <location>
        <begin position="5"/>
        <end position="224"/>
    </location>
</feature>
<dbReference type="Gene3D" id="3.60.10.10">
    <property type="entry name" value="Endonuclease/exonuclease/phosphatase"/>
    <property type="match status" value="1"/>
</dbReference>
<reference evidence="2" key="1">
    <citation type="submission" date="2020-06" db="EMBL/GenBank/DDBJ databases">
        <authorList>
            <person name="Li T."/>
            <person name="Hu X."/>
            <person name="Zhang T."/>
            <person name="Song X."/>
            <person name="Zhang H."/>
            <person name="Dai N."/>
            <person name="Sheng W."/>
            <person name="Hou X."/>
            <person name="Wei L."/>
        </authorList>
    </citation>
    <scope>NUCLEOTIDE SEQUENCE</scope>
    <source>
        <strain evidence="2">G02</strain>
        <tissue evidence="2">Leaf</tissue>
    </source>
</reference>
<accession>A0AAW2K4T2</accession>
<organism evidence="2">
    <name type="scientific">Sesamum radiatum</name>
    <name type="common">Black benniseed</name>
    <dbReference type="NCBI Taxonomy" id="300843"/>
    <lineage>
        <taxon>Eukaryota</taxon>
        <taxon>Viridiplantae</taxon>
        <taxon>Streptophyta</taxon>
        <taxon>Embryophyta</taxon>
        <taxon>Tracheophyta</taxon>
        <taxon>Spermatophyta</taxon>
        <taxon>Magnoliopsida</taxon>
        <taxon>eudicotyledons</taxon>
        <taxon>Gunneridae</taxon>
        <taxon>Pentapetalae</taxon>
        <taxon>asterids</taxon>
        <taxon>lamiids</taxon>
        <taxon>Lamiales</taxon>
        <taxon>Pedaliaceae</taxon>
        <taxon>Sesamum</taxon>
    </lineage>
</organism>
<dbReference type="GO" id="GO:0003824">
    <property type="term" value="F:catalytic activity"/>
    <property type="evidence" value="ECO:0007669"/>
    <property type="project" value="InterPro"/>
</dbReference>